<name>A0A6G1H981_9PEZI</name>
<evidence type="ECO:0000313" key="2">
    <source>
        <dbReference type="EMBL" id="KAF1989569.1"/>
    </source>
</evidence>
<keyword evidence="3" id="KW-1185">Reference proteome</keyword>
<proteinExistence type="predicted"/>
<evidence type="ECO:0000256" key="1">
    <source>
        <dbReference type="SAM" id="MobiDB-lite"/>
    </source>
</evidence>
<gene>
    <name evidence="2" type="ORF">K402DRAFT_418301</name>
</gene>
<protein>
    <submittedName>
        <fullName evidence="2">Uncharacterized protein</fullName>
    </submittedName>
</protein>
<organism evidence="2 3">
    <name type="scientific">Aulographum hederae CBS 113979</name>
    <dbReference type="NCBI Taxonomy" id="1176131"/>
    <lineage>
        <taxon>Eukaryota</taxon>
        <taxon>Fungi</taxon>
        <taxon>Dikarya</taxon>
        <taxon>Ascomycota</taxon>
        <taxon>Pezizomycotina</taxon>
        <taxon>Dothideomycetes</taxon>
        <taxon>Pleosporomycetidae</taxon>
        <taxon>Aulographales</taxon>
        <taxon>Aulographaceae</taxon>
    </lineage>
</organism>
<dbReference type="EMBL" id="ML977144">
    <property type="protein sequence ID" value="KAF1989569.1"/>
    <property type="molecule type" value="Genomic_DNA"/>
</dbReference>
<dbReference type="AlphaFoldDB" id="A0A6G1H981"/>
<sequence>MEQQQQFINRALALMLGLHIDQSEAITINIGNGDEMVLNDQVTFCVDIHGVLATKDAYVVDGDTTYSILFSRGFLSAVGAVDNFRDDQITFLTPMGEVVDIPRSNKNSPVPRDVPISVKSVEATHGSNDSTSYHDSESSILSGIFVSDVDRDSSDDDNDDRRPSIVLRESVEIRRMIRLRSLATTPMPTRRREKGTTPGDAELSGWQTFSGSLCERFQPYVTFQR</sequence>
<reference evidence="2" key="1">
    <citation type="journal article" date="2020" name="Stud. Mycol.">
        <title>101 Dothideomycetes genomes: a test case for predicting lifestyles and emergence of pathogens.</title>
        <authorList>
            <person name="Haridas S."/>
            <person name="Albert R."/>
            <person name="Binder M."/>
            <person name="Bloem J."/>
            <person name="Labutti K."/>
            <person name="Salamov A."/>
            <person name="Andreopoulos B."/>
            <person name="Baker S."/>
            <person name="Barry K."/>
            <person name="Bills G."/>
            <person name="Bluhm B."/>
            <person name="Cannon C."/>
            <person name="Castanera R."/>
            <person name="Culley D."/>
            <person name="Daum C."/>
            <person name="Ezra D."/>
            <person name="Gonzalez J."/>
            <person name="Henrissat B."/>
            <person name="Kuo A."/>
            <person name="Liang C."/>
            <person name="Lipzen A."/>
            <person name="Lutzoni F."/>
            <person name="Magnuson J."/>
            <person name="Mondo S."/>
            <person name="Nolan M."/>
            <person name="Ohm R."/>
            <person name="Pangilinan J."/>
            <person name="Park H.-J."/>
            <person name="Ramirez L."/>
            <person name="Alfaro M."/>
            <person name="Sun H."/>
            <person name="Tritt A."/>
            <person name="Yoshinaga Y."/>
            <person name="Zwiers L.-H."/>
            <person name="Turgeon B."/>
            <person name="Goodwin S."/>
            <person name="Spatafora J."/>
            <person name="Crous P."/>
            <person name="Grigoriev I."/>
        </authorList>
    </citation>
    <scope>NUCLEOTIDE SEQUENCE</scope>
    <source>
        <strain evidence="2">CBS 113979</strain>
    </source>
</reference>
<dbReference type="Proteomes" id="UP000800041">
    <property type="component" value="Unassembled WGS sequence"/>
</dbReference>
<feature type="region of interest" description="Disordered" evidence="1">
    <location>
        <begin position="182"/>
        <end position="204"/>
    </location>
</feature>
<evidence type="ECO:0000313" key="3">
    <source>
        <dbReference type="Proteomes" id="UP000800041"/>
    </source>
</evidence>
<accession>A0A6G1H981</accession>